<keyword evidence="2" id="KW-1185">Reference proteome</keyword>
<dbReference type="EMBL" id="AP022345">
    <property type="protein sequence ID" value="BBU68095.1"/>
    <property type="molecule type" value="Genomic_DNA"/>
</dbReference>
<dbReference type="AlphaFoldDB" id="A0A679ICV7"/>
<reference evidence="2" key="1">
    <citation type="submission" date="2020-01" db="EMBL/GenBank/DDBJ databases">
        <title>Phosphoaccumulans saitamaens gen. nov., sp. nov., a polyphosphate accumulating bacterium isolated from surface river water.</title>
        <authorList>
            <person name="Watanabe K."/>
            <person name="Suda W."/>
        </authorList>
    </citation>
    <scope>NUCLEOTIDE SEQUENCE [LARGE SCALE GENOMIC DNA]</scope>
    <source>
        <strain evidence="2">ICHIAU1</strain>
    </source>
</reference>
<sequence length="191" mass="20394">MALLTSQLTDIQAKVLGAVANRPGTLIWMGLLMIVLGTIGVFAEAFFSIASISLMGGFAFAAGIMQALHAFQARGWKSVSIQLIFALIYVAIGVIVWVSPEAALEGVTLYLATLLFATGGLRLVTAFQHTVFREWFLPLISAALSILLGGLILSGWPDNSTWVPGMLIAIELLLQGWSLFFLGIAAKNAVK</sequence>
<dbReference type="OrthoDB" id="9129962at2"/>
<evidence type="ECO:0000313" key="2">
    <source>
        <dbReference type="Proteomes" id="UP000463961"/>
    </source>
</evidence>
<evidence type="ECO:0000313" key="1">
    <source>
        <dbReference type="EMBL" id="BBU68095.1"/>
    </source>
</evidence>
<accession>A0A679ICV7</accession>
<dbReference type="GO" id="GO:0005886">
    <property type="term" value="C:plasma membrane"/>
    <property type="evidence" value="ECO:0007669"/>
    <property type="project" value="TreeGrafter"/>
</dbReference>
<proteinExistence type="predicted"/>
<name>A0A679ICV7_9RHOO</name>
<dbReference type="Proteomes" id="UP000463961">
    <property type="component" value="Chromosome"/>
</dbReference>
<dbReference type="PANTHER" id="PTHR34989:SF1">
    <property type="entry name" value="PROTEIN HDED"/>
    <property type="match status" value="1"/>
</dbReference>
<gene>
    <name evidence="1" type="ORF">ICHIAU1_03780</name>
</gene>
<organism evidence="1 2">
    <name type="scientific">Fluviibacter phosphoraccumulans</name>
    <dbReference type="NCBI Taxonomy" id="1751046"/>
    <lineage>
        <taxon>Bacteria</taxon>
        <taxon>Pseudomonadati</taxon>
        <taxon>Pseudomonadota</taxon>
        <taxon>Betaproteobacteria</taxon>
        <taxon>Rhodocyclales</taxon>
        <taxon>Fluviibacteraceae</taxon>
        <taxon>Fluviibacter</taxon>
    </lineage>
</organism>
<dbReference type="InterPro" id="IPR052712">
    <property type="entry name" value="Acid_resist_chaperone_HdeD"/>
</dbReference>
<dbReference type="Pfam" id="PF03729">
    <property type="entry name" value="DUF308"/>
    <property type="match status" value="1"/>
</dbReference>
<dbReference type="PANTHER" id="PTHR34989">
    <property type="entry name" value="PROTEIN HDED"/>
    <property type="match status" value="1"/>
</dbReference>
<protein>
    <submittedName>
        <fullName evidence="1">Uncharacterized protein</fullName>
    </submittedName>
</protein>
<dbReference type="InterPro" id="IPR005325">
    <property type="entry name" value="DUF308_memb"/>
</dbReference>
<dbReference type="RefSeq" id="WP_162048961.1">
    <property type="nucleotide sequence ID" value="NZ_AP019011.1"/>
</dbReference>